<accession>A0AA37UYR0</accession>
<gene>
    <name evidence="2" type="ORF">MmonteBS_40430</name>
    <name evidence="3" type="ORF">NJB18185_38940</name>
</gene>
<dbReference type="EMBL" id="BFCH01000021">
    <property type="protein sequence ID" value="GBG39671.1"/>
    <property type="molecule type" value="Genomic_DNA"/>
</dbReference>
<reference evidence="3" key="3">
    <citation type="journal article" date="2022" name="Microbiol. Resour. Announc.">
        <title>Draft Genome Sequences of Eight Mycobacterium montefiorense Strains Isolated from Salamanders in Captivity.</title>
        <authorList>
            <person name="Komine T."/>
            <person name="Ihara H."/>
            <person name="Fukano H."/>
            <person name="Hoshino Y."/>
            <person name="Kurata O."/>
            <person name="Wada S."/>
        </authorList>
    </citation>
    <scope>NUCLEOTIDE SEQUENCE</scope>
    <source>
        <strain evidence="3">NJB18185</strain>
    </source>
</reference>
<dbReference type="Proteomes" id="UP000245060">
    <property type="component" value="Unassembled WGS sequence"/>
</dbReference>
<reference evidence="4" key="2">
    <citation type="submission" date="2018-04" db="EMBL/GenBank/DDBJ databases">
        <title>Draft genome sequence of Mycobacterium montefiorense isolated from Japanese black salamander.</title>
        <authorList>
            <person name="Fukano H."/>
            <person name="Yoshida M."/>
            <person name="Shimizu A."/>
            <person name="Iwao H."/>
            <person name="Kurata O."/>
            <person name="Katayama Y."/>
            <person name="Omatsu T."/>
            <person name="Mizutani T."/>
            <person name="Wada S."/>
            <person name="Hoshino Y."/>
        </authorList>
    </citation>
    <scope>NUCLEOTIDE SEQUENCE [LARGE SCALE GENOMIC DNA]</scope>
    <source>
        <strain evidence="4">BS</strain>
    </source>
</reference>
<name>A0AA37UYR0_9MYCO</name>
<keyword evidence="1" id="KW-0472">Membrane</keyword>
<evidence type="ECO:0000313" key="2">
    <source>
        <dbReference type="EMBL" id="GBG39671.1"/>
    </source>
</evidence>
<keyword evidence="4" id="KW-1185">Reference proteome</keyword>
<sequence>MSLGGALLRLMMAGLLHELFGPMIFLVEFFLAELVHQVSSVAEKGVDMAGKALSNIKRSIVESWADGRLLSYRDTC</sequence>
<keyword evidence="1" id="KW-1133">Transmembrane helix</keyword>
<feature type="transmembrane region" description="Helical" evidence="1">
    <location>
        <begin position="6"/>
        <end position="31"/>
    </location>
</feature>
<evidence type="ECO:0000313" key="5">
    <source>
        <dbReference type="Proteomes" id="UP001139505"/>
    </source>
</evidence>
<keyword evidence="1" id="KW-0812">Transmembrane</keyword>
<comment type="caution">
    <text evidence="3">The sequence shown here is derived from an EMBL/GenBank/DDBJ whole genome shotgun (WGS) entry which is preliminary data.</text>
</comment>
<dbReference type="EMBL" id="BQYH01000029">
    <property type="protein sequence ID" value="GKU74123.1"/>
    <property type="molecule type" value="Genomic_DNA"/>
</dbReference>
<dbReference type="Proteomes" id="UP001139505">
    <property type="component" value="Unassembled WGS sequence"/>
</dbReference>
<organism evidence="3 5">
    <name type="scientific">Mycobacterium montefiorense</name>
    <dbReference type="NCBI Taxonomy" id="154654"/>
    <lineage>
        <taxon>Bacteria</taxon>
        <taxon>Bacillati</taxon>
        <taxon>Actinomycetota</taxon>
        <taxon>Actinomycetes</taxon>
        <taxon>Mycobacteriales</taxon>
        <taxon>Mycobacteriaceae</taxon>
        <taxon>Mycobacterium</taxon>
        <taxon>Mycobacterium simiae complex</taxon>
    </lineage>
</organism>
<reference evidence="2" key="1">
    <citation type="journal article" date="2018" name="Genome Announc.">
        <title>Draft Genome Sequence of Mycobacterium montefiorense Isolated from Japanese Black Salamander (Hynobius nigrescens).</title>
        <authorList>
            <person name="Fukano H."/>
            <person name="Yoshida M."/>
            <person name="Shimizu A."/>
            <person name="Iwao H."/>
            <person name="Katayama Y."/>
            <person name="Omatsu T."/>
            <person name="Mizutani T."/>
            <person name="Kurata O."/>
            <person name="Wada S."/>
            <person name="Hoshino Y."/>
        </authorList>
    </citation>
    <scope>NUCLEOTIDE SEQUENCE</scope>
    <source>
        <strain evidence="2">BS</strain>
    </source>
</reference>
<reference evidence="3" key="4">
    <citation type="submission" date="2022-04" db="EMBL/GenBank/DDBJ databases">
        <authorList>
            <person name="Komine T."/>
            <person name="Fukano H."/>
            <person name="Wada S."/>
        </authorList>
    </citation>
    <scope>NUCLEOTIDE SEQUENCE</scope>
    <source>
        <strain evidence="3">NJB18185</strain>
    </source>
</reference>
<evidence type="ECO:0000313" key="4">
    <source>
        <dbReference type="Proteomes" id="UP000245060"/>
    </source>
</evidence>
<proteinExistence type="predicted"/>
<evidence type="ECO:0000313" key="3">
    <source>
        <dbReference type="EMBL" id="GKU74123.1"/>
    </source>
</evidence>
<protein>
    <submittedName>
        <fullName evidence="3">Uncharacterized protein</fullName>
    </submittedName>
</protein>
<dbReference type="AlphaFoldDB" id="A0AA37UYR0"/>
<evidence type="ECO:0000256" key="1">
    <source>
        <dbReference type="SAM" id="Phobius"/>
    </source>
</evidence>